<dbReference type="InterPro" id="IPR045240">
    <property type="entry name" value="Ribosomal_uL4_euk/arch"/>
</dbReference>
<accession>A0A8D8LXZ2</accession>
<dbReference type="EMBL" id="HBUF01339983">
    <property type="protein sequence ID" value="CAG6701589.1"/>
    <property type="molecule type" value="Transcribed_RNA"/>
</dbReference>
<organism evidence="6">
    <name type="scientific">Cacopsylla melanoneura</name>
    <dbReference type="NCBI Taxonomy" id="428564"/>
    <lineage>
        <taxon>Eukaryota</taxon>
        <taxon>Metazoa</taxon>
        <taxon>Ecdysozoa</taxon>
        <taxon>Arthropoda</taxon>
        <taxon>Hexapoda</taxon>
        <taxon>Insecta</taxon>
        <taxon>Pterygota</taxon>
        <taxon>Neoptera</taxon>
        <taxon>Paraneoptera</taxon>
        <taxon>Hemiptera</taxon>
        <taxon>Sternorrhyncha</taxon>
        <taxon>Psylloidea</taxon>
        <taxon>Psyllidae</taxon>
        <taxon>Psyllinae</taxon>
        <taxon>Cacopsylla</taxon>
    </lineage>
</organism>
<name>A0A8D8LXZ2_9HEMI</name>
<keyword evidence="2 6" id="KW-0689">Ribosomal protein</keyword>
<feature type="compositionally biased region" description="Basic residues" evidence="4">
    <location>
        <begin position="465"/>
        <end position="480"/>
    </location>
</feature>
<feature type="compositionally biased region" description="Low complexity" evidence="4">
    <location>
        <begin position="481"/>
        <end position="494"/>
    </location>
</feature>
<dbReference type="GO" id="GO:1990904">
    <property type="term" value="C:ribonucleoprotein complex"/>
    <property type="evidence" value="ECO:0007669"/>
    <property type="project" value="UniProtKB-KW"/>
</dbReference>
<evidence type="ECO:0000256" key="1">
    <source>
        <dbReference type="ARBA" id="ARBA00010528"/>
    </source>
</evidence>
<dbReference type="GO" id="GO:0006412">
    <property type="term" value="P:translation"/>
    <property type="evidence" value="ECO:0007669"/>
    <property type="project" value="InterPro"/>
</dbReference>
<dbReference type="PANTHER" id="PTHR19431">
    <property type="entry name" value="60S RIBOSOMAL PROTEIN L4"/>
    <property type="match status" value="1"/>
</dbReference>
<evidence type="ECO:0000256" key="3">
    <source>
        <dbReference type="ARBA" id="ARBA00023274"/>
    </source>
</evidence>
<dbReference type="InterPro" id="IPR025755">
    <property type="entry name" value="Ribos_uL4_C_dom"/>
</dbReference>
<dbReference type="EMBL" id="HBUF01042224">
    <property type="protein sequence ID" value="CAG6618424.1"/>
    <property type="molecule type" value="Transcribed_RNA"/>
</dbReference>
<dbReference type="EMBL" id="HBUF01202766">
    <property type="protein sequence ID" value="CAG6662475.1"/>
    <property type="molecule type" value="Transcribed_RNA"/>
</dbReference>
<dbReference type="Pfam" id="PF14374">
    <property type="entry name" value="Ribos_L4_asso_C"/>
    <property type="match status" value="1"/>
</dbReference>
<feature type="compositionally biased region" description="Basic residues" evidence="4">
    <location>
        <begin position="385"/>
        <end position="394"/>
    </location>
</feature>
<dbReference type="EMBL" id="HBUF01339982">
    <property type="protein sequence ID" value="CAG6701588.1"/>
    <property type="molecule type" value="Transcribed_RNA"/>
</dbReference>
<dbReference type="GO" id="GO:0003735">
    <property type="term" value="F:structural constituent of ribosome"/>
    <property type="evidence" value="ECO:0007669"/>
    <property type="project" value="InterPro"/>
</dbReference>
<evidence type="ECO:0000256" key="4">
    <source>
        <dbReference type="SAM" id="MobiDB-lite"/>
    </source>
</evidence>
<evidence type="ECO:0000256" key="2">
    <source>
        <dbReference type="ARBA" id="ARBA00022980"/>
    </source>
</evidence>
<proteinExistence type="inferred from homology"/>
<dbReference type="EMBL" id="HBUF01202767">
    <property type="protein sequence ID" value="CAG6662479.1"/>
    <property type="molecule type" value="Transcribed_RNA"/>
</dbReference>
<dbReference type="Gene3D" id="3.40.1370.10">
    <property type="match status" value="1"/>
</dbReference>
<reference evidence="6" key="1">
    <citation type="submission" date="2021-05" db="EMBL/GenBank/DDBJ databases">
        <authorList>
            <person name="Alioto T."/>
            <person name="Alioto T."/>
            <person name="Gomez Garrido J."/>
        </authorList>
    </citation>
    <scope>NUCLEOTIDE SEQUENCE</scope>
</reference>
<feature type="compositionally biased region" description="Basic residues" evidence="4">
    <location>
        <begin position="445"/>
        <end position="454"/>
    </location>
</feature>
<dbReference type="FunFam" id="3.40.1370.10:FF:000002">
    <property type="entry name" value="60S ribosomal protein L4"/>
    <property type="match status" value="1"/>
</dbReference>
<dbReference type="EMBL" id="HBUF01202768">
    <property type="protein sequence ID" value="CAG6662483.1"/>
    <property type="molecule type" value="Transcribed_RNA"/>
</dbReference>
<feature type="region of interest" description="Disordered" evidence="4">
    <location>
        <begin position="426"/>
        <end position="494"/>
    </location>
</feature>
<feature type="domain" description="Large ribosomal subunit protein uL4 C-terminal" evidence="5">
    <location>
        <begin position="278"/>
        <end position="349"/>
    </location>
</feature>
<dbReference type="AlphaFoldDB" id="A0A8D8LXZ2"/>
<sequence>MSAGVARPLITVYSEKNEPTGQTVTLPAVFKAPIRPDVVNFVHQNLSKNHRQPYAVSKDAGHQTSAESWGTGRAVARIPRVRGGGTHRSGQGAFGNMCRAGRMFAPTRVWRRWHRRVNVNQRRYAMVSAIAASSVPALVMSKGHMIQDVPEFPLVVSDKIQEYKKTKQATIFLHRIKAWNDIMKVYKSRRWRAGKGKMRNRRRIQRRGPLVVYGKDRGLTKAFRNIPGVELLPVSKLNLLKLAPGGHVGRFVIWTESAFKKLDALYGSWKTKSALKTGYSLPSPKMANTDLARLLKSEEIRKVLRRPIRSVRRTKRKLNPLTNKRMMLKLNPYAQVQIRSAVISEERRKLKREAELAKKRGLPVPRAFEIALKISKERKAAQAKLRAKNKAAKKPTKDAKKAAAAPLSLRDKKAVKVAEKAAKIKKKVVEKRLRHKKKQVDGKAKRLAGKRPAKKTASLVPPVKTPKKPVSKKPAAKKTAKAAPAAAAKPAAKK</sequence>
<keyword evidence="3" id="KW-0687">Ribonucleoprotein</keyword>
<feature type="region of interest" description="Disordered" evidence="4">
    <location>
        <begin position="384"/>
        <end position="411"/>
    </location>
</feature>
<comment type="similarity">
    <text evidence="1">Belongs to the universal ribosomal protein uL4 family.</text>
</comment>
<evidence type="ECO:0000259" key="5">
    <source>
        <dbReference type="Pfam" id="PF14374"/>
    </source>
</evidence>
<dbReference type="InterPro" id="IPR002136">
    <property type="entry name" value="Ribosomal_uL4"/>
</dbReference>
<dbReference type="EMBL" id="HBUF01548828">
    <property type="protein sequence ID" value="CAG6758139.1"/>
    <property type="molecule type" value="Transcribed_RNA"/>
</dbReference>
<evidence type="ECO:0000313" key="6">
    <source>
        <dbReference type="EMBL" id="CAG6618424.1"/>
    </source>
</evidence>
<dbReference type="GO" id="GO:0005840">
    <property type="term" value="C:ribosome"/>
    <property type="evidence" value="ECO:0007669"/>
    <property type="project" value="UniProtKB-KW"/>
</dbReference>
<dbReference type="SUPFAM" id="SSF52166">
    <property type="entry name" value="Ribosomal protein L4"/>
    <property type="match status" value="1"/>
</dbReference>
<protein>
    <submittedName>
        <fullName evidence="6">60S ribosomal protein L4</fullName>
    </submittedName>
</protein>
<dbReference type="InterPro" id="IPR023574">
    <property type="entry name" value="Ribosomal_uL4_dom_sf"/>
</dbReference>
<dbReference type="EMBL" id="HBUF01339984">
    <property type="protein sequence ID" value="CAG6701590.1"/>
    <property type="molecule type" value="Transcribed_RNA"/>
</dbReference>
<feature type="compositionally biased region" description="Basic residues" evidence="4">
    <location>
        <begin position="426"/>
        <end position="438"/>
    </location>
</feature>
<dbReference type="Pfam" id="PF00573">
    <property type="entry name" value="Ribosomal_L4"/>
    <property type="match status" value="1"/>
</dbReference>